<keyword evidence="1 2" id="KW-0175">Coiled coil</keyword>
<dbReference type="PANTHER" id="PTHR32114:SF2">
    <property type="entry name" value="ABC TRANSPORTER ABCH.3"/>
    <property type="match status" value="1"/>
</dbReference>
<accession>A0A8T3VT03</accession>
<protein>
    <recommendedName>
        <fullName evidence="3">Rad50/SbcC-type AAA domain-containing protein</fullName>
    </recommendedName>
</protein>
<dbReference type="EMBL" id="SUTG01000001">
    <property type="protein sequence ID" value="MBE6511568.1"/>
    <property type="molecule type" value="Genomic_DNA"/>
</dbReference>
<evidence type="ECO:0000313" key="5">
    <source>
        <dbReference type="Proteomes" id="UP000732619"/>
    </source>
</evidence>
<feature type="coiled-coil region" evidence="2">
    <location>
        <begin position="442"/>
        <end position="476"/>
    </location>
</feature>
<feature type="domain" description="Rad50/SbcC-type AAA" evidence="3">
    <location>
        <begin position="10"/>
        <end position="287"/>
    </location>
</feature>
<dbReference type="Proteomes" id="UP000732619">
    <property type="component" value="Unassembled WGS sequence"/>
</dbReference>
<feature type="coiled-coil region" evidence="2">
    <location>
        <begin position="216"/>
        <end position="286"/>
    </location>
</feature>
<sequence>MWSDFMILDKVSIKNYRQYRDVEIDFAKKSNQNFTIIKGNNGTGKTTLLNALTWCLYGTEIHSYGQYTAMSQCNNKSANLAEDGDEIEVSVRIDFLDEDEKAVSFERKKVFYKNNGELRESPAGKSFTVTKQVGNDFNIYPDDQYTVQRMIPKKVEEYFFFDGARLGEYFQHNSKQNIRDSVFQLSQLNLVESVSKNLGKVIEQYTHNQKKIAPAIGSINEKINQAKETIENYENKIEESNRIIDDAELEIKDIEQKLLNMDSGAVKKAVKRDIELKENIKKLEKKLNGTDGYGGLVAKRRKLILENYPYLLSFNSFKKFLELGEDSRQKGYIPSKYKRSFLQDMLDEGICICGADLSTDTKHRKAIELLLKETDPLTDESEKVTSELTHVQEVILRRVSKFKEKDIEINSQIYETSEELEEARAERLRIKGILENTSIEDIKVLDSIKNDLEAEIRKQNRNIGTYKAEIRMAQDKKVDYEQLRRKQDSDSEKSRILSEKIEFCENADEASKYVYKTLTKNMQNEIQNLTKDKFIKIQWKEDEFVDIKLDSNYELSIINKTGDIEKPGDLSDGEKLCLGLCFMSALHRISGFDLPIVMDTPLGNLDVDMRQNIAKFLPQFVEGKQIILLVTGTEYTSDFRDILYDNIGKEYTINWDNSENGKESKVVLNG</sequence>
<dbReference type="AlphaFoldDB" id="A0A8T3VT03"/>
<comment type="caution">
    <text evidence="4">The sequence shown here is derived from an EMBL/GenBank/DDBJ whole genome shotgun (WGS) entry which is preliminary data.</text>
</comment>
<evidence type="ECO:0000259" key="3">
    <source>
        <dbReference type="Pfam" id="PF13476"/>
    </source>
</evidence>
<name>A0A8T3VT03_METOL</name>
<evidence type="ECO:0000256" key="2">
    <source>
        <dbReference type="SAM" id="Coils"/>
    </source>
</evidence>
<organism evidence="4 5">
    <name type="scientific">Methanobrevibacter olleyae</name>
    <dbReference type="NCBI Taxonomy" id="294671"/>
    <lineage>
        <taxon>Archaea</taxon>
        <taxon>Methanobacteriati</taxon>
        <taxon>Methanobacteriota</taxon>
        <taxon>Methanomada group</taxon>
        <taxon>Methanobacteria</taxon>
        <taxon>Methanobacteriales</taxon>
        <taxon>Methanobacteriaceae</taxon>
        <taxon>Methanobrevibacter</taxon>
    </lineage>
</organism>
<evidence type="ECO:0000256" key="1">
    <source>
        <dbReference type="ARBA" id="ARBA00023054"/>
    </source>
</evidence>
<dbReference type="Pfam" id="PF13476">
    <property type="entry name" value="AAA_23"/>
    <property type="match status" value="1"/>
</dbReference>
<reference evidence="4" key="1">
    <citation type="submission" date="2019-04" db="EMBL/GenBank/DDBJ databases">
        <title>Evolution of Biomass-Degrading Anaerobic Consortia Revealed by Metagenomics.</title>
        <authorList>
            <person name="Peng X."/>
        </authorList>
    </citation>
    <scope>NUCLEOTIDE SEQUENCE</scope>
    <source>
        <strain evidence="4">SIG14</strain>
    </source>
</reference>
<dbReference type="InterPro" id="IPR038729">
    <property type="entry name" value="Rad50/SbcC_AAA"/>
</dbReference>
<evidence type="ECO:0000313" key="4">
    <source>
        <dbReference type="EMBL" id="MBE6511568.1"/>
    </source>
</evidence>
<dbReference type="GO" id="GO:0016887">
    <property type="term" value="F:ATP hydrolysis activity"/>
    <property type="evidence" value="ECO:0007669"/>
    <property type="project" value="InterPro"/>
</dbReference>
<dbReference type="CDD" id="cd00267">
    <property type="entry name" value="ABC_ATPase"/>
    <property type="match status" value="1"/>
</dbReference>
<dbReference type="InterPro" id="IPR027417">
    <property type="entry name" value="P-loop_NTPase"/>
</dbReference>
<proteinExistence type="predicted"/>
<dbReference type="GO" id="GO:0006302">
    <property type="term" value="P:double-strand break repair"/>
    <property type="evidence" value="ECO:0007669"/>
    <property type="project" value="InterPro"/>
</dbReference>
<dbReference type="PANTHER" id="PTHR32114">
    <property type="entry name" value="ABC TRANSPORTER ABCH.3"/>
    <property type="match status" value="1"/>
</dbReference>
<dbReference type="SUPFAM" id="SSF52540">
    <property type="entry name" value="P-loop containing nucleoside triphosphate hydrolases"/>
    <property type="match status" value="1"/>
</dbReference>
<gene>
    <name evidence="4" type="ORF">E7Z75_00245</name>
</gene>
<dbReference type="Gene3D" id="3.40.50.300">
    <property type="entry name" value="P-loop containing nucleotide triphosphate hydrolases"/>
    <property type="match status" value="2"/>
</dbReference>